<keyword evidence="5" id="KW-1185">Reference proteome</keyword>
<evidence type="ECO:0000313" key="2">
    <source>
        <dbReference type="EMBL" id="GEP02820.1"/>
    </source>
</evidence>
<comment type="caution">
    <text evidence="2">The sequence shown here is derived from an EMBL/GenBank/DDBJ whole genome shotgun (WGS) entry which is preliminary data.</text>
</comment>
<feature type="transmembrane region" description="Helical" evidence="1">
    <location>
        <begin position="6"/>
        <end position="23"/>
    </location>
</feature>
<feature type="transmembrane region" description="Helical" evidence="1">
    <location>
        <begin position="123"/>
        <end position="141"/>
    </location>
</feature>
<dbReference type="EMBL" id="BSPK01000107">
    <property type="protein sequence ID" value="GLS66780.1"/>
    <property type="molecule type" value="Genomic_DNA"/>
</dbReference>
<keyword evidence="1" id="KW-1133">Transmembrane helix</keyword>
<gene>
    <name evidence="3" type="ORF">GCM10007888_51630</name>
    <name evidence="2" type="ORF">MOX02_08580</name>
</gene>
<evidence type="ECO:0000313" key="4">
    <source>
        <dbReference type="Proteomes" id="UP000321960"/>
    </source>
</evidence>
<feature type="transmembrane region" description="Helical" evidence="1">
    <location>
        <begin position="74"/>
        <end position="94"/>
    </location>
</feature>
<feature type="transmembrane region" description="Helical" evidence="1">
    <location>
        <begin position="44"/>
        <end position="68"/>
    </location>
</feature>
<reference evidence="3" key="4">
    <citation type="submission" date="2023-01" db="EMBL/GenBank/DDBJ databases">
        <title>Draft genome sequence of Methylobacterium oxalidis strain NBRC 107715.</title>
        <authorList>
            <person name="Sun Q."/>
            <person name="Mori K."/>
        </authorList>
    </citation>
    <scope>NUCLEOTIDE SEQUENCE</scope>
    <source>
        <strain evidence="3">NBRC 107715</strain>
    </source>
</reference>
<dbReference type="PANTHER" id="PTHR36535">
    <property type="entry name" value="YALI0E30327P"/>
    <property type="match status" value="1"/>
</dbReference>
<name>A0A512IYN4_9HYPH</name>
<reference evidence="2 4" key="3">
    <citation type="submission" date="2019-07" db="EMBL/GenBank/DDBJ databases">
        <title>Whole genome shotgun sequence of Methylobacterium oxalidis NBRC 107715.</title>
        <authorList>
            <person name="Hosoyama A."/>
            <person name="Uohara A."/>
            <person name="Ohji S."/>
            <person name="Ichikawa N."/>
        </authorList>
    </citation>
    <scope>NUCLEOTIDE SEQUENCE [LARGE SCALE GENOMIC DNA]</scope>
    <source>
        <strain evidence="2 4">NBRC 107715</strain>
    </source>
</reference>
<dbReference type="EMBL" id="BJZU01000011">
    <property type="protein sequence ID" value="GEP02820.1"/>
    <property type="molecule type" value="Genomic_DNA"/>
</dbReference>
<dbReference type="PANTHER" id="PTHR36535:SF1">
    <property type="entry name" value="DUF1772 DOMAIN-CONTAINING PROTEIN"/>
    <property type="match status" value="1"/>
</dbReference>
<evidence type="ECO:0008006" key="6">
    <source>
        <dbReference type="Google" id="ProtNLM"/>
    </source>
</evidence>
<proteinExistence type="predicted"/>
<dbReference type="RefSeq" id="WP_147024485.1">
    <property type="nucleotide sequence ID" value="NZ_BJZU01000011.1"/>
</dbReference>
<dbReference type="Proteomes" id="UP000321960">
    <property type="component" value="Unassembled WGS sequence"/>
</dbReference>
<evidence type="ECO:0000256" key="1">
    <source>
        <dbReference type="SAM" id="Phobius"/>
    </source>
</evidence>
<reference evidence="5" key="2">
    <citation type="journal article" date="2019" name="Int. J. Syst. Evol. Microbiol.">
        <title>The Global Catalogue of Microorganisms (GCM) 10K type strain sequencing project: providing services to taxonomists for standard genome sequencing and annotation.</title>
        <authorList>
            <consortium name="The Broad Institute Genomics Platform"/>
            <consortium name="The Broad Institute Genome Sequencing Center for Infectious Disease"/>
            <person name="Wu L."/>
            <person name="Ma J."/>
        </authorList>
    </citation>
    <scope>NUCLEOTIDE SEQUENCE [LARGE SCALE GENOMIC DNA]</scope>
    <source>
        <strain evidence="5">NBRC 107715</strain>
    </source>
</reference>
<dbReference type="InterPro" id="IPR013901">
    <property type="entry name" value="Anthrone_oxy"/>
</dbReference>
<dbReference type="OrthoDB" id="7473921at2"/>
<accession>A0A512IYN4</accession>
<evidence type="ECO:0000313" key="3">
    <source>
        <dbReference type="EMBL" id="GLS66780.1"/>
    </source>
</evidence>
<organism evidence="2 4">
    <name type="scientific">Methylobacterium oxalidis</name>
    <dbReference type="NCBI Taxonomy" id="944322"/>
    <lineage>
        <taxon>Bacteria</taxon>
        <taxon>Pseudomonadati</taxon>
        <taxon>Pseudomonadota</taxon>
        <taxon>Alphaproteobacteria</taxon>
        <taxon>Hyphomicrobiales</taxon>
        <taxon>Methylobacteriaceae</taxon>
        <taxon>Methylobacterium</taxon>
    </lineage>
</organism>
<dbReference type="Proteomes" id="UP001156856">
    <property type="component" value="Unassembled WGS sequence"/>
</dbReference>
<evidence type="ECO:0000313" key="5">
    <source>
        <dbReference type="Proteomes" id="UP001156856"/>
    </source>
</evidence>
<reference evidence="3" key="1">
    <citation type="journal article" date="2014" name="Int. J. Syst. Evol. Microbiol.">
        <title>Complete genome of a new Firmicutes species belonging to the dominant human colonic microbiota ('Ruminococcus bicirculans') reveals two chromosomes and a selective capacity to utilize plant glucans.</title>
        <authorList>
            <consortium name="NISC Comparative Sequencing Program"/>
            <person name="Wegmann U."/>
            <person name="Louis P."/>
            <person name="Goesmann A."/>
            <person name="Henrissat B."/>
            <person name="Duncan S.H."/>
            <person name="Flint H.J."/>
        </authorList>
    </citation>
    <scope>NUCLEOTIDE SEQUENCE</scope>
    <source>
        <strain evidence="3">NBRC 107715</strain>
    </source>
</reference>
<keyword evidence="1" id="KW-0472">Membrane</keyword>
<protein>
    <recommendedName>
        <fullName evidence="6">DUF1772 domain-containing protein</fullName>
    </recommendedName>
</protein>
<dbReference type="AlphaFoldDB" id="A0A512IYN4"/>
<sequence>MLAGLAALAVAALFSGAALYINVAEQPARLRLDDRALLAQWQVAYRRGFALQATLAIVGFLCAAAAWWQTGRPAFLLGGLVLLANWPYTLLAILPTNRPLMATRPAEAGAESRRLIGRWARLHAVRTALGLAATLLLAVALA</sequence>
<dbReference type="Pfam" id="PF08592">
    <property type="entry name" value="Anthrone_oxy"/>
    <property type="match status" value="1"/>
</dbReference>
<keyword evidence="1" id="KW-0812">Transmembrane</keyword>